<accession>A0A428MQX6</accession>
<keyword evidence="11" id="KW-1185">Reference proteome</keyword>
<dbReference type="EMBL" id="RSDW01000001">
    <property type="protein sequence ID" value="RSL19123.1"/>
    <property type="molecule type" value="Genomic_DNA"/>
</dbReference>
<dbReference type="GO" id="GO:0003723">
    <property type="term" value="F:RNA binding"/>
    <property type="evidence" value="ECO:0007669"/>
    <property type="project" value="TreeGrafter"/>
</dbReference>
<evidence type="ECO:0000256" key="2">
    <source>
        <dbReference type="ARBA" id="ARBA00005312"/>
    </source>
</evidence>
<evidence type="ECO:0000256" key="3">
    <source>
        <dbReference type="ARBA" id="ARBA00022490"/>
    </source>
</evidence>
<dbReference type="Gene3D" id="2.40.50.140">
    <property type="entry name" value="Nucleic acid-binding proteins"/>
    <property type="match status" value="1"/>
</dbReference>
<comment type="similarity">
    <text evidence="2">Belongs to the class-II aminoacyl-tRNA synthetase family. Type 2 subfamily.</text>
</comment>
<comment type="caution">
    <text evidence="10">The sequence shown here is derived from an EMBL/GenBank/DDBJ whole genome shotgun (WGS) entry which is preliminary data.</text>
</comment>
<evidence type="ECO:0000259" key="9">
    <source>
        <dbReference type="PROSITE" id="PS50862"/>
    </source>
</evidence>
<dbReference type="Pfam" id="PF01336">
    <property type="entry name" value="tRNA_anti-codon"/>
    <property type="match status" value="1"/>
</dbReference>
<dbReference type="RefSeq" id="WP_125487396.1">
    <property type="nucleotide sequence ID" value="NZ_RSDW01000001.1"/>
</dbReference>
<dbReference type="InterPro" id="IPR004364">
    <property type="entry name" value="Aa-tRNA-synt_II"/>
</dbReference>
<keyword evidence="3" id="KW-0963">Cytoplasm</keyword>
<dbReference type="PROSITE" id="PS50862">
    <property type="entry name" value="AA_TRNA_LIGASE_II"/>
    <property type="match status" value="1"/>
</dbReference>
<dbReference type="PANTHER" id="PTHR43450">
    <property type="entry name" value="ASPARTYL-TRNA SYNTHETASE"/>
    <property type="match status" value="1"/>
</dbReference>
<dbReference type="InterPro" id="IPR004365">
    <property type="entry name" value="NA-bd_OB_tRNA"/>
</dbReference>
<evidence type="ECO:0000256" key="8">
    <source>
        <dbReference type="ARBA" id="ARBA00023146"/>
    </source>
</evidence>
<gene>
    <name evidence="10" type="ORF">EDE15_4757</name>
</gene>
<dbReference type="Gene3D" id="3.30.930.10">
    <property type="entry name" value="Bira Bifunctional Protein, Domain 2"/>
    <property type="match status" value="1"/>
</dbReference>
<dbReference type="CDD" id="cd04100">
    <property type="entry name" value="Asp_Lys_Asn_RS_N"/>
    <property type="match status" value="1"/>
</dbReference>
<evidence type="ECO:0000256" key="5">
    <source>
        <dbReference type="ARBA" id="ARBA00022741"/>
    </source>
</evidence>
<dbReference type="AlphaFoldDB" id="A0A428MQX6"/>
<dbReference type="InterPro" id="IPR002312">
    <property type="entry name" value="Asp/Asn-tRNA-synth_IIb"/>
</dbReference>
<dbReference type="Proteomes" id="UP000269669">
    <property type="component" value="Unassembled WGS sequence"/>
</dbReference>
<dbReference type="SUPFAM" id="SSF50249">
    <property type="entry name" value="Nucleic acid-binding proteins"/>
    <property type="match status" value="1"/>
</dbReference>
<dbReference type="InterPro" id="IPR006195">
    <property type="entry name" value="aa-tRNA-synth_II"/>
</dbReference>
<proteinExistence type="inferred from homology"/>
<dbReference type="GO" id="GO:0005829">
    <property type="term" value="C:cytosol"/>
    <property type="evidence" value="ECO:0007669"/>
    <property type="project" value="TreeGrafter"/>
</dbReference>
<evidence type="ECO:0000313" key="10">
    <source>
        <dbReference type="EMBL" id="RSL19123.1"/>
    </source>
</evidence>
<dbReference type="GO" id="GO:0004815">
    <property type="term" value="F:aspartate-tRNA ligase activity"/>
    <property type="evidence" value="ECO:0007669"/>
    <property type="project" value="InterPro"/>
</dbReference>
<dbReference type="InterPro" id="IPR004523">
    <property type="entry name" value="Asp-tRNA_synthase_2"/>
</dbReference>
<reference evidence="10 11" key="1">
    <citation type="submission" date="2018-12" db="EMBL/GenBank/DDBJ databases">
        <title>Sequencing of bacterial isolates from soil warming experiment in Harvard Forest, Massachusetts, USA.</title>
        <authorList>
            <person name="Deangelis K."/>
        </authorList>
    </citation>
    <scope>NUCLEOTIDE SEQUENCE [LARGE SCALE GENOMIC DNA]</scope>
    <source>
        <strain evidence="10 11">EB153</strain>
    </source>
</reference>
<dbReference type="OrthoDB" id="9762036at2"/>
<keyword evidence="8 10" id="KW-0030">Aminoacyl-tRNA synthetase</keyword>
<protein>
    <submittedName>
        <fullName evidence="10">Nondiscriminating aspartyl-tRNA synthetase</fullName>
    </submittedName>
</protein>
<dbReference type="InterPro" id="IPR012340">
    <property type="entry name" value="NA-bd_OB-fold"/>
</dbReference>
<dbReference type="PANTHER" id="PTHR43450:SF1">
    <property type="entry name" value="ASPARTATE--TRNA LIGASE, CYTOPLASMIC"/>
    <property type="match status" value="1"/>
</dbReference>
<evidence type="ECO:0000256" key="6">
    <source>
        <dbReference type="ARBA" id="ARBA00022840"/>
    </source>
</evidence>
<feature type="domain" description="Aminoacyl-transfer RNA synthetases class-II family profile" evidence="9">
    <location>
        <begin position="135"/>
        <end position="434"/>
    </location>
</feature>
<dbReference type="SUPFAM" id="SSF55681">
    <property type="entry name" value="Class II aaRS and biotin synthetases"/>
    <property type="match status" value="1"/>
</dbReference>
<evidence type="ECO:0000313" key="11">
    <source>
        <dbReference type="Proteomes" id="UP000269669"/>
    </source>
</evidence>
<dbReference type="GO" id="GO:0017101">
    <property type="term" value="C:aminoacyl-tRNA synthetase multienzyme complex"/>
    <property type="evidence" value="ECO:0007669"/>
    <property type="project" value="TreeGrafter"/>
</dbReference>
<dbReference type="Pfam" id="PF00152">
    <property type="entry name" value="tRNA-synt_2"/>
    <property type="match status" value="1"/>
</dbReference>
<dbReference type="InterPro" id="IPR045864">
    <property type="entry name" value="aa-tRNA-synth_II/BPL/LPL"/>
</dbReference>
<dbReference type="GO" id="GO:0005524">
    <property type="term" value="F:ATP binding"/>
    <property type="evidence" value="ECO:0007669"/>
    <property type="project" value="UniProtKB-KW"/>
</dbReference>
<evidence type="ECO:0000256" key="7">
    <source>
        <dbReference type="ARBA" id="ARBA00022917"/>
    </source>
</evidence>
<evidence type="ECO:0000256" key="1">
    <source>
        <dbReference type="ARBA" id="ARBA00004496"/>
    </source>
</evidence>
<dbReference type="GO" id="GO:0006422">
    <property type="term" value="P:aspartyl-tRNA aminoacylation"/>
    <property type="evidence" value="ECO:0007669"/>
    <property type="project" value="InterPro"/>
</dbReference>
<dbReference type="PRINTS" id="PR01042">
    <property type="entry name" value="TRNASYNTHASP"/>
</dbReference>
<keyword evidence="4" id="KW-0436">Ligase</keyword>
<keyword evidence="7" id="KW-0648">Protein biosynthesis</keyword>
<dbReference type="NCBIfam" id="NF003483">
    <property type="entry name" value="PRK05159.1"/>
    <property type="match status" value="1"/>
</dbReference>
<organism evidence="10 11">
    <name type="scientific">Edaphobacter aggregans</name>
    <dbReference type="NCBI Taxonomy" id="570835"/>
    <lineage>
        <taxon>Bacteria</taxon>
        <taxon>Pseudomonadati</taxon>
        <taxon>Acidobacteriota</taxon>
        <taxon>Terriglobia</taxon>
        <taxon>Terriglobales</taxon>
        <taxon>Acidobacteriaceae</taxon>
        <taxon>Edaphobacter</taxon>
    </lineage>
</organism>
<name>A0A428MQX6_9BACT</name>
<sequence length="434" mass="49803">MHTKATTRIFIQSLSEVTQREVILRGWVYRLRMLSKTTFVILKDCSGEAQCVAATEVIEELHLKTEDVIEVRGRVRVDERAKLGCEVEILEARILNRSGQNLPFNSAADIESVGLEKLAEYRPLALRNEYVGNVFRIQAALLKFFREYLTDRRFTEIITSKIVASGTEGGTNLFELKYFDRIAYLAQSPQFYKEHAVAGYERVFETGHVYRAEPHSTRRHLTEYYSLDVEFSFIDGPEDVIQLERELLAYIFDRIEQNHAPVLNTYRKTPLPRMLDVPCWEFGECLELLKEHFNRTDLTDDLDPEAERQLCQLANERTGTAAVFVLGFPLLARPFYSAPRGSNGAASSFDLLFEGIEITTGGQRLHHREDLEAALRGRGIEPTNFENHLRMFDLGMPPHGGFAIGLERLTARILNLPNIRQAVLYPRDRYRVTP</sequence>
<evidence type="ECO:0000256" key="4">
    <source>
        <dbReference type="ARBA" id="ARBA00022598"/>
    </source>
</evidence>
<comment type="subcellular location">
    <subcellularLocation>
        <location evidence="1">Cytoplasm</location>
    </subcellularLocation>
</comment>
<keyword evidence="6" id="KW-0067">ATP-binding</keyword>
<keyword evidence="5" id="KW-0547">Nucleotide-binding</keyword>